<feature type="domain" description="DNA replication complex GINS protein PSF1 C-terminal" evidence="8">
    <location>
        <begin position="147"/>
        <end position="194"/>
    </location>
</feature>
<feature type="domain" description="GINS subunit" evidence="7">
    <location>
        <begin position="64"/>
        <end position="131"/>
    </location>
</feature>
<evidence type="ECO:0000256" key="4">
    <source>
        <dbReference type="ARBA" id="ARBA00022705"/>
    </source>
</evidence>
<dbReference type="InterPro" id="IPR056783">
    <property type="entry name" value="PSF1_C"/>
</dbReference>
<dbReference type="Proteomes" id="UP000095009">
    <property type="component" value="Unassembled WGS sequence"/>
</dbReference>
<reference evidence="9 10" key="1">
    <citation type="journal article" date="2016" name="Proc. Natl. Acad. Sci. U.S.A.">
        <title>Comparative genomics of biotechnologically important yeasts.</title>
        <authorList>
            <person name="Riley R."/>
            <person name="Haridas S."/>
            <person name="Wolfe K.H."/>
            <person name="Lopes M.R."/>
            <person name="Hittinger C.T."/>
            <person name="Goeker M."/>
            <person name="Salamov A.A."/>
            <person name="Wisecaver J.H."/>
            <person name="Long T.M."/>
            <person name="Calvey C.H."/>
            <person name="Aerts A.L."/>
            <person name="Barry K.W."/>
            <person name="Choi C."/>
            <person name="Clum A."/>
            <person name="Coughlan A.Y."/>
            <person name="Deshpande S."/>
            <person name="Douglass A.P."/>
            <person name="Hanson S.J."/>
            <person name="Klenk H.-P."/>
            <person name="LaButti K.M."/>
            <person name="Lapidus A."/>
            <person name="Lindquist E.A."/>
            <person name="Lipzen A.M."/>
            <person name="Meier-Kolthoff J.P."/>
            <person name="Ohm R.A."/>
            <person name="Otillar R.P."/>
            <person name="Pangilinan J.L."/>
            <person name="Peng Y."/>
            <person name="Rokas A."/>
            <person name="Rosa C.A."/>
            <person name="Scheuner C."/>
            <person name="Sibirny A.A."/>
            <person name="Slot J.C."/>
            <person name="Stielow J.B."/>
            <person name="Sun H."/>
            <person name="Kurtzman C.P."/>
            <person name="Blackwell M."/>
            <person name="Grigoriev I.V."/>
            <person name="Jeffries T.W."/>
        </authorList>
    </citation>
    <scope>NUCLEOTIDE SEQUENCE [LARGE SCALE GENOMIC DNA]</scope>
    <source>
        <strain evidence="9 10">DSM 6958</strain>
    </source>
</reference>
<dbReference type="InterPro" id="IPR036224">
    <property type="entry name" value="GINS_bundle-like_dom_sf"/>
</dbReference>
<dbReference type="CDD" id="cd21696">
    <property type="entry name" value="GINS_B_Psf1"/>
    <property type="match status" value="1"/>
</dbReference>
<evidence type="ECO:0000256" key="6">
    <source>
        <dbReference type="RuleBase" id="RU368085"/>
    </source>
</evidence>
<name>A0A1E3PHH6_9ASCO</name>
<keyword evidence="10" id="KW-1185">Reference proteome</keyword>
<dbReference type="CDD" id="cd11710">
    <property type="entry name" value="GINS_A_psf1"/>
    <property type="match status" value="1"/>
</dbReference>
<dbReference type="Gene3D" id="1.20.58.1030">
    <property type="match status" value="1"/>
</dbReference>
<accession>A0A1E3PHH6</accession>
<dbReference type="GO" id="GO:1902975">
    <property type="term" value="P:mitotic DNA replication initiation"/>
    <property type="evidence" value="ECO:0007669"/>
    <property type="project" value="EnsemblFungi"/>
</dbReference>
<protein>
    <recommendedName>
        <fullName evidence="3 6">DNA replication complex GINS protein PSF1</fullName>
    </recommendedName>
</protein>
<dbReference type="OrthoDB" id="10252587at2759"/>
<proteinExistence type="inferred from homology"/>
<gene>
    <name evidence="9" type="ORF">NADFUDRAFT_52293</name>
</gene>
<dbReference type="FunFam" id="1.20.58.1030:FF:000003">
    <property type="entry name" value="DNA replication complex GINS protein PSF1"/>
    <property type="match status" value="1"/>
</dbReference>
<sequence length="195" mass="23033">MYGDMAHKLIQDSRRTRNLDMVPLYQEELVRGVVREIRDLDRAAQQTLSHYEGQFRPSQDRMTSCSLFVQHLCMRRNKRCLMAYQRLRAERIAQMAWEGYDYADKTVNFNLNGPEQDYLKSYSDELVKYKSPWSDIDLTGSLDPPRDLFIDVRVLKDAGEIQTEYGVFNLTKNSQFFVRQADVQRLIQQGFLQKM</sequence>
<dbReference type="AlphaFoldDB" id="A0A1E3PHH6"/>
<dbReference type="InterPro" id="IPR005339">
    <property type="entry name" value="GINS_Psf1"/>
</dbReference>
<dbReference type="Pfam" id="PF05916">
    <property type="entry name" value="Sld5"/>
    <property type="match status" value="1"/>
</dbReference>
<keyword evidence="4 6" id="KW-0235">DNA replication</keyword>
<dbReference type="GO" id="GO:0000811">
    <property type="term" value="C:GINS complex"/>
    <property type="evidence" value="ECO:0007669"/>
    <property type="project" value="UniProtKB-UniRule"/>
</dbReference>
<evidence type="ECO:0000256" key="2">
    <source>
        <dbReference type="ARBA" id="ARBA00006677"/>
    </source>
</evidence>
<evidence type="ECO:0000259" key="7">
    <source>
        <dbReference type="Pfam" id="PF05916"/>
    </source>
</evidence>
<evidence type="ECO:0000256" key="1">
    <source>
        <dbReference type="ARBA" id="ARBA00004123"/>
    </source>
</evidence>
<comment type="function">
    <text evidence="6">Required for correct functioning of the GINS complex, a complex that plays an essential role in the initiation of DNA replication, and progression of DNA replication forks. GINS complex seems to bind preferentially to single-stranded DNA.</text>
</comment>
<dbReference type="PANTHER" id="PTHR12914:SF2">
    <property type="entry name" value="DNA REPLICATION COMPLEX GINS PROTEIN PSF1"/>
    <property type="match status" value="1"/>
</dbReference>
<dbReference type="GO" id="GO:1902983">
    <property type="term" value="P:DNA strand elongation involved in mitotic DNA replication"/>
    <property type="evidence" value="ECO:0007669"/>
    <property type="project" value="EnsemblFungi"/>
</dbReference>
<evidence type="ECO:0000256" key="5">
    <source>
        <dbReference type="ARBA" id="ARBA00023242"/>
    </source>
</evidence>
<comment type="similarity">
    <text evidence="2 6">Belongs to the GINS1/PSF1 family.</text>
</comment>
<evidence type="ECO:0000256" key="3">
    <source>
        <dbReference type="ARBA" id="ARBA00015143"/>
    </source>
</evidence>
<evidence type="ECO:0000259" key="8">
    <source>
        <dbReference type="Pfam" id="PF24997"/>
    </source>
</evidence>
<organism evidence="9 10">
    <name type="scientific">Nadsonia fulvescens var. elongata DSM 6958</name>
    <dbReference type="NCBI Taxonomy" id="857566"/>
    <lineage>
        <taxon>Eukaryota</taxon>
        <taxon>Fungi</taxon>
        <taxon>Dikarya</taxon>
        <taxon>Ascomycota</taxon>
        <taxon>Saccharomycotina</taxon>
        <taxon>Dipodascomycetes</taxon>
        <taxon>Dipodascales</taxon>
        <taxon>Dipodascales incertae sedis</taxon>
        <taxon>Nadsonia</taxon>
    </lineage>
</organism>
<dbReference type="STRING" id="857566.A0A1E3PHH6"/>
<dbReference type="Pfam" id="PF24997">
    <property type="entry name" value="PSF1_C"/>
    <property type="match status" value="1"/>
</dbReference>
<comment type="subunit">
    <text evidence="6">Component of the GINS complex.</text>
</comment>
<dbReference type="PANTHER" id="PTHR12914">
    <property type="entry name" value="PARTNER OF SLD5"/>
    <property type="match status" value="1"/>
</dbReference>
<dbReference type="InterPro" id="IPR021151">
    <property type="entry name" value="GINS_A"/>
</dbReference>
<dbReference type="EMBL" id="KV454411">
    <property type="protein sequence ID" value="ODQ64664.1"/>
    <property type="molecule type" value="Genomic_DNA"/>
</dbReference>
<evidence type="ECO:0000313" key="9">
    <source>
        <dbReference type="EMBL" id="ODQ64664.1"/>
    </source>
</evidence>
<dbReference type="SUPFAM" id="SSF158573">
    <property type="entry name" value="GINS helical bundle-like"/>
    <property type="match status" value="1"/>
</dbReference>
<comment type="subcellular location">
    <subcellularLocation>
        <location evidence="1 6">Nucleus</location>
    </subcellularLocation>
</comment>
<keyword evidence="5 6" id="KW-0539">Nucleus</keyword>
<evidence type="ECO:0000313" key="10">
    <source>
        <dbReference type="Proteomes" id="UP000095009"/>
    </source>
</evidence>